<dbReference type="SUPFAM" id="SSF88946">
    <property type="entry name" value="Sigma2 domain of RNA polymerase sigma factors"/>
    <property type="match status" value="1"/>
</dbReference>
<feature type="domain" description="RNA polymerase sigma factor 70 region 4 type 2" evidence="7">
    <location>
        <begin position="119"/>
        <end position="170"/>
    </location>
</feature>
<keyword evidence="3" id="KW-0731">Sigma factor</keyword>
<keyword evidence="9" id="KW-1185">Reference proteome</keyword>
<accession>A0ABP8YM20</accession>
<dbReference type="InterPro" id="IPR013325">
    <property type="entry name" value="RNA_pol_sigma_r2"/>
</dbReference>
<organism evidence="8 9">
    <name type="scientific">Isoptericola chiayiensis</name>
    <dbReference type="NCBI Taxonomy" id="579446"/>
    <lineage>
        <taxon>Bacteria</taxon>
        <taxon>Bacillati</taxon>
        <taxon>Actinomycetota</taxon>
        <taxon>Actinomycetes</taxon>
        <taxon>Micrococcales</taxon>
        <taxon>Promicromonosporaceae</taxon>
        <taxon>Isoptericola</taxon>
    </lineage>
</organism>
<dbReference type="PANTHER" id="PTHR43133:SF25">
    <property type="entry name" value="RNA POLYMERASE SIGMA FACTOR RFAY-RELATED"/>
    <property type="match status" value="1"/>
</dbReference>
<keyword evidence="2" id="KW-0805">Transcription regulation</keyword>
<dbReference type="PANTHER" id="PTHR43133">
    <property type="entry name" value="RNA POLYMERASE ECF-TYPE SIGMA FACTO"/>
    <property type="match status" value="1"/>
</dbReference>
<evidence type="ECO:0000313" key="9">
    <source>
        <dbReference type="Proteomes" id="UP001500956"/>
    </source>
</evidence>
<dbReference type="Pfam" id="PF04542">
    <property type="entry name" value="Sigma70_r2"/>
    <property type="match status" value="1"/>
</dbReference>
<reference evidence="9" key="1">
    <citation type="journal article" date="2019" name="Int. J. Syst. Evol. Microbiol.">
        <title>The Global Catalogue of Microorganisms (GCM) 10K type strain sequencing project: providing services to taxonomists for standard genome sequencing and annotation.</title>
        <authorList>
            <consortium name="The Broad Institute Genomics Platform"/>
            <consortium name="The Broad Institute Genome Sequencing Center for Infectious Disease"/>
            <person name="Wu L."/>
            <person name="Ma J."/>
        </authorList>
    </citation>
    <scope>NUCLEOTIDE SEQUENCE [LARGE SCALE GENOMIC DNA]</scope>
    <source>
        <strain evidence="9">JCM 18063</strain>
    </source>
</reference>
<dbReference type="Gene3D" id="1.10.1740.10">
    <property type="match status" value="1"/>
</dbReference>
<evidence type="ECO:0000256" key="3">
    <source>
        <dbReference type="ARBA" id="ARBA00023082"/>
    </source>
</evidence>
<evidence type="ECO:0000256" key="5">
    <source>
        <dbReference type="SAM" id="MobiDB-lite"/>
    </source>
</evidence>
<evidence type="ECO:0000259" key="6">
    <source>
        <dbReference type="Pfam" id="PF04542"/>
    </source>
</evidence>
<sequence>MSNPDDDADPDHLDDAAAARLAALWDAHAVRLHAYALRHSDPDTAQDLLSETFLVAWRRLPDVPADALPWLLVVARNLLHADRRAQVRRRELATELTRLERAAPAVTGTPESLATERETLLHGLAALSEKEREALLLVAWDGLAPAQAADVAGCTTAALHVRLHRARRRLAAAVDRPDGSTRAAQSPTSSRRSA</sequence>
<dbReference type="EMBL" id="BAABID010000013">
    <property type="protein sequence ID" value="GAA4732245.1"/>
    <property type="molecule type" value="Genomic_DNA"/>
</dbReference>
<comment type="similarity">
    <text evidence="1">Belongs to the sigma-70 factor family. ECF subfamily.</text>
</comment>
<dbReference type="Pfam" id="PF08281">
    <property type="entry name" value="Sigma70_r4_2"/>
    <property type="match status" value="1"/>
</dbReference>
<dbReference type="Proteomes" id="UP001500956">
    <property type="component" value="Unassembled WGS sequence"/>
</dbReference>
<proteinExistence type="inferred from homology"/>
<dbReference type="InterPro" id="IPR036388">
    <property type="entry name" value="WH-like_DNA-bd_sf"/>
</dbReference>
<dbReference type="NCBIfam" id="TIGR02937">
    <property type="entry name" value="sigma70-ECF"/>
    <property type="match status" value="1"/>
</dbReference>
<gene>
    <name evidence="8" type="ORF">GCM10023216_25450</name>
</gene>
<evidence type="ECO:0000256" key="4">
    <source>
        <dbReference type="ARBA" id="ARBA00023163"/>
    </source>
</evidence>
<dbReference type="InterPro" id="IPR039425">
    <property type="entry name" value="RNA_pol_sigma-70-like"/>
</dbReference>
<dbReference type="SUPFAM" id="SSF88659">
    <property type="entry name" value="Sigma3 and sigma4 domains of RNA polymerase sigma factors"/>
    <property type="match status" value="1"/>
</dbReference>
<dbReference type="InterPro" id="IPR013324">
    <property type="entry name" value="RNA_pol_sigma_r3/r4-like"/>
</dbReference>
<dbReference type="InterPro" id="IPR007627">
    <property type="entry name" value="RNA_pol_sigma70_r2"/>
</dbReference>
<evidence type="ECO:0000256" key="2">
    <source>
        <dbReference type="ARBA" id="ARBA00023015"/>
    </source>
</evidence>
<evidence type="ECO:0000256" key="1">
    <source>
        <dbReference type="ARBA" id="ARBA00010641"/>
    </source>
</evidence>
<feature type="region of interest" description="Disordered" evidence="5">
    <location>
        <begin position="172"/>
        <end position="194"/>
    </location>
</feature>
<name>A0ABP8YM20_9MICO</name>
<evidence type="ECO:0000259" key="7">
    <source>
        <dbReference type="Pfam" id="PF08281"/>
    </source>
</evidence>
<keyword evidence="4" id="KW-0804">Transcription</keyword>
<feature type="domain" description="RNA polymerase sigma-70 region 2" evidence="6">
    <location>
        <begin position="24"/>
        <end position="88"/>
    </location>
</feature>
<protein>
    <submittedName>
        <fullName evidence="8">Sigma-70 family RNA polymerase sigma factor</fullName>
    </submittedName>
</protein>
<dbReference type="InterPro" id="IPR013249">
    <property type="entry name" value="RNA_pol_sigma70_r4_t2"/>
</dbReference>
<dbReference type="RefSeq" id="WP_343037544.1">
    <property type="nucleotide sequence ID" value="NZ_BAABID010000013.1"/>
</dbReference>
<comment type="caution">
    <text evidence="8">The sequence shown here is derived from an EMBL/GenBank/DDBJ whole genome shotgun (WGS) entry which is preliminary data.</text>
</comment>
<evidence type="ECO:0000313" key="8">
    <source>
        <dbReference type="EMBL" id="GAA4732245.1"/>
    </source>
</evidence>
<dbReference type="Gene3D" id="1.10.10.10">
    <property type="entry name" value="Winged helix-like DNA-binding domain superfamily/Winged helix DNA-binding domain"/>
    <property type="match status" value="1"/>
</dbReference>
<dbReference type="InterPro" id="IPR014284">
    <property type="entry name" value="RNA_pol_sigma-70_dom"/>
</dbReference>
<feature type="compositionally biased region" description="Polar residues" evidence="5">
    <location>
        <begin position="182"/>
        <end position="194"/>
    </location>
</feature>